<comment type="subcellular location">
    <subcellularLocation>
        <location evidence="7">Cell membrane</location>
        <topology evidence="7">Single-pass membrane protein</topology>
    </subcellularLocation>
</comment>
<comment type="caution">
    <text evidence="8">The sequence shown here is derived from an EMBL/GenBank/DDBJ whole genome shotgun (WGS) entry which is preliminary data.</text>
</comment>
<dbReference type="NCBIfam" id="TIGR00247">
    <property type="entry name" value="endolytic transglycosylase MltG"/>
    <property type="match status" value="1"/>
</dbReference>
<organism evidence="8 9">
    <name type="scientific">Weissella halotolerans DSM 20190</name>
    <dbReference type="NCBI Taxonomy" id="1123500"/>
    <lineage>
        <taxon>Bacteria</taxon>
        <taxon>Bacillati</taxon>
        <taxon>Bacillota</taxon>
        <taxon>Bacilli</taxon>
        <taxon>Lactobacillales</taxon>
        <taxon>Lactobacillaceae</taxon>
        <taxon>Weissella</taxon>
    </lineage>
</organism>
<dbReference type="CDD" id="cd08010">
    <property type="entry name" value="MltG_like"/>
    <property type="match status" value="1"/>
</dbReference>
<evidence type="ECO:0000313" key="8">
    <source>
        <dbReference type="EMBL" id="KRN32452.1"/>
    </source>
</evidence>
<evidence type="ECO:0000256" key="4">
    <source>
        <dbReference type="ARBA" id="ARBA00023136"/>
    </source>
</evidence>
<dbReference type="Gene3D" id="3.30.1490.480">
    <property type="entry name" value="Endolytic murein transglycosylase"/>
    <property type="match status" value="1"/>
</dbReference>
<keyword evidence="3 7" id="KW-1133">Transmembrane helix</keyword>
<keyword evidence="1 7" id="KW-1003">Cell membrane</keyword>
<keyword evidence="5 7" id="KW-0456">Lyase</keyword>
<dbReference type="InterPro" id="IPR003770">
    <property type="entry name" value="MLTG-like"/>
</dbReference>
<dbReference type="PATRIC" id="fig|1123500.6.peg.812"/>
<dbReference type="FunCoup" id="A0A0R2G6V0">
    <property type="interactions" value="240"/>
</dbReference>
<feature type="site" description="Important for catalytic activity" evidence="7">
    <location>
        <position position="254"/>
    </location>
</feature>
<dbReference type="PANTHER" id="PTHR30518:SF2">
    <property type="entry name" value="ENDOLYTIC MUREIN TRANSGLYCOSYLASE"/>
    <property type="match status" value="1"/>
</dbReference>
<evidence type="ECO:0000256" key="5">
    <source>
        <dbReference type="ARBA" id="ARBA00023239"/>
    </source>
</evidence>
<keyword evidence="9" id="KW-1185">Reference proteome</keyword>
<sequence length="380" mass="42617">MAKYSRQSQQRRQGVHLSLFWKLVITIGIIVGLGGIYYAYVQNDQTNYAALNPQKKKTKEVEIKAGASPKQMGLALKKAGVLRSERAFAHYVDAKGFTDLKSGYYELSPSMTVPAIVDALRFGGSPVPINSKNVVVVREGEPIADIAKEVGKKTNFSEQEFLKATNDPKLFKQLQEEFPGLLDSAAKAKNVRYRLEGYLYPATYPWRDAKSVNELIETMVQQEYYVLRPRFADIEQSKLTIQELLTLASLVEREGVDKDSRRIIAGVFLNRLDINMPIQSDVATKYALNTKKTNLSNQDVQSDSPYNLYKFTGLGPGPFNNPSIESIDAVLNPKDRDAGYLYFVANLKTGKVYYSQNYDAHLSRLGEVDATNQSMGKNDH</sequence>
<dbReference type="Pfam" id="PF02618">
    <property type="entry name" value="YceG"/>
    <property type="match status" value="1"/>
</dbReference>
<gene>
    <name evidence="7" type="primary">mltG</name>
    <name evidence="8" type="ORF">IV68_GL000806</name>
</gene>
<dbReference type="EMBL" id="JQAX01000002">
    <property type="protein sequence ID" value="KRN32452.1"/>
    <property type="molecule type" value="Genomic_DNA"/>
</dbReference>
<keyword evidence="6 7" id="KW-0961">Cell wall biogenesis/degradation</keyword>
<comment type="function">
    <text evidence="7">Functions as a peptidoglycan terminase that cleaves nascent peptidoglycan strands endolytically to terminate their elongation.</text>
</comment>
<name>A0A0R2G6V0_9LACO</name>
<dbReference type="AlphaFoldDB" id="A0A0R2G6V0"/>
<dbReference type="PANTHER" id="PTHR30518">
    <property type="entry name" value="ENDOLYTIC MUREIN TRANSGLYCOSYLASE"/>
    <property type="match status" value="1"/>
</dbReference>
<comment type="catalytic activity">
    <reaction evidence="7">
        <text>a peptidoglycan chain = a peptidoglycan chain with N-acetyl-1,6-anhydromuramyl-[peptide] at the reducing end + a peptidoglycan chain with N-acetylglucosamine at the non-reducing end.</text>
        <dbReference type="EC" id="4.2.2.29"/>
    </reaction>
</comment>
<accession>A0A0R2G6V0</accession>
<proteinExistence type="inferred from homology"/>
<dbReference type="EC" id="4.2.2.29" evidence="7"/>
<dbReference type="GO" id="GO:0071555">
    <property type="term" value="P:cell wall organization"/>
    <property type="evidence" value="ECO:0007669"/>
    <property type="project" value="UniProtKB-KW"/>
</dbReference>
<dbReference type="GO" id="GO:0005886">
    <property type="term" value="C:plasma membrane"/>
    <property type="evidence" value="ECO:0007669"/>
    <property type="project" value="UniProtKB-SubCell"/>
</dbReference>
<protein>
    <recommendedName>
        <fullName evidence="7">Endolytic murein transglycosylase</fullName>
        <ecNumber evidence="7">4.2.2.29</ecNumber>
    </recommendedName>
    <alternativeName>
        <fullName evidence="7">Peptidoglycan lytic transglycosylase</fullName>
    </alternativeName>
    <alternativeName>
        <fullName evidence="7">Peptidoglycan polymerization terminase</fullName>
    </alternativeName>
</protein>
<keyword evidence="4 7" id="KW-0472">Membrane</keyword>
<evidence type="ECO:0000256" key="6">
    <source>
        <dbReference type="ARBA" id="ARBA00023316"/>
    </source>
</evidence>
<evidence type="ECO:0000256" key="1">
    <source>
        <dbReference type="ARBA" id="ARBA00022475"/>
    </source>
</evidence>
<comment type="similarity">
    <text evidence="7">Belongs to the transglycosylase MltG family.</text>
</comment>
<evidence type="ECO:0000256" key="3">
    <source>
        <dbReference type="ARBA" id="ARBA00022989"/>
    </source>
</evidence>
<dbReference type="RefSeq" id="WP_022791400.1">
    <property type="nucleotide sequence ID" value="NZ_ATUU01000002.1"/>
</dbReference>
<dbReference type="InParanoid" id="A0A0R2G6V0"/>
<dbReference type="GO" id="GO:0009252">
    <property type="term" value="P:peptidoglycan biosynthetic process"/>
    <property type="evidence" value="ECO:0007669"/>
    <property type="project" value="UniProtKB-UniRule"/>
</dbReference>
<evidence type="ECO:0000256" key="7">
    <source>
        <dbReference type="HAMAP-Rule" id="MF_02065"/>
    </source>
</evidence>
<feature type="transmembrane region" description="Helical" evidence="7">
    <location>
        <begin position="20"/>
        <end position="40"/>
    </location>
</feature>
<dbReference type="eggNOG" id="COG1559">
    <property type="taxonomic scope" value="Bacteria"/>
</dbReference>
<reference evidence="8 9" key="1">
    <citation type="journal article" date="2015" name="Genome Announc.">
        <title>Expanding the biotechnology potential of lactobacilli through comparative genomics of 213 strains and associated genera.</title>
        <authorList>
            <person name="Sun Z."/>
            <person name="Harris H.M."/>
            <person name="McCann A."/>
            <person name="Guo C."/>
            <person name="Argimon S."/>
            <person name="Zhang W."/>
            <person name="Yang X."/>
            <person name="Jeffery I.B."/>
            <person name="Cooney J.C."/>
            <person name="Kagawa T.F."/>
            <person name="Liu W."/>
            <person name="Song Y."/>
            <person name="Salvetti E."/>
            <person name="Wrobel A."/>
            <person name="Rasinkangas P."/>
            <person name="Parkhill J."/>
            <person name="Rea M.C."/>
            <person name="O'Sullivan O."/>
            <person name="Ritari J."/>
            <person name="Douillard F.P."/>
            <person name="Paul Ross R."/>
            <person name="Yang R."/>
            <person name="Briner A.E."/>
            <person name="Felis G.E."/>
            <person name="de Vos W.M."/>
            <person name="Barrangou R."/>
            <person name="Klaenhammer T.R."/>
            <person name="Caufield P.W."/>
            <person name="Cui Y."/>
            <person name="Zhang H."/>
            <person name="O'Toole P.W."/>
        </authorList>
    </citation>
    <scope>NUCLEOTIDE SEQUENCE [LARGE SCALE GENOMIC DNA]</scope>
    <source>
        <strain evidence="8 9">DSM 20190</strain>
    </source>
</reference>
<dbReference type="STRING" id="1123500.GCA_000420365_00618"/>
<dbReference type="Proteomes" id="UP000051296">
    <property type="component" value="Unassembled WGS sequence"/>
</dbReference>
<evidence type="ECO:0000313" key="9">
    <source>
        <dbReference type="Proteomes" id="UP000051296"/>
    </source>
</evidence>
<dbReference type="HAMAP" id="MF_02065">
    <property type="entry name" value="MltG"/>
    <property type="match status" value="1"/>
</dbReference>
<dbReference type="GO" id="GO:0008932">
    <property type="term" value="F:lytic endotransglycosylase activity"/>
    <property type="evidence" value="ECO:0007669"/>
    <property type="project" value="UniProtKB-UniRule"/>
</dbReference>
<evidence type="ECO:0000256" key="2">
    <source>
        <dbReference type="ARBA" id="ARBA00022692"/>
    </source>
</evidence>
<keyword evidence="2 7" id="KW-0812">Transmembrane</keyword>
<dbReference type="OrthoDB" id="9814591at2"/>